<protein>
    <submittedName>
        <fullName evidence="1 3">Uncharacterized protein</fullName>
    </submittedName>
</protein>
<dbReference type="EMBL" id="UYRR01031025">
    <property type="protein sequence ID" value="VDK43886.1"/>
    <property type="molecule type" value="Genomic_DNA"/>
</dbReference>
<evidence type="ECO:0000313" key="2">
    <source>
        <dbReference type="Proteomes" id="UP000267096"/>
    </source>
</evidence>
<dbReference type="AlphaFoldDB" id="A0A0M3JTH8"/>
<organism evidence="3">
    <name type="scientific">Anisakis simplex</name>
    <name type="common">Herring worm</name>
    <dbReference type="NCBI Taxonomy" id="6269"/>
    <lineage>
        <taxon>Eukaryota</taxon>
        <taxon>Metazoa</taxon>
        <taxon>Ecdysozoa</taxon>
        <taxon>Nematoda</taxon>
        <taxon>Chromadorea</taxon>
        <taxon>Rhabditida</taxon>
        <taxon>Spirurina</taxon>
        <taxon>Ascaridomorpha</taxon>
        <taxon>Ascaridoidea</taxon>
        <taxon>Anisakidae</taxon>
        <taxon>Anisakis</taxon>
        <taxon>Anisakis simplex complex</taxon>
    </lineage>
</organism>
<evidence type="ECO:0000313" key="3">
    <source>
        <dbReference type="WBParaSite" id="ASIM_0001133601-mRNA-1"/>
    </source>
</evidence>
<evidence type="ECO:0000313" key="1">
    <source>
        <dbReference type="EMBL" id="VDK43886.1"/>
    </source>
</evidence>
<keyword evidence="2" id="KW-1185">Reference proteome</keyword>
<proteinExistence type="predicted"/>
<reference evidence="1 2" key="2">
    <citation type="submission" date="2018-11" db="EMBL/GenBank/DDBJ databases">
        <authorList>
            <consortium name="Pathogen Informatics"/>
        </authorList>
    </citation>
    <scope>NUCLEOTIDE SEQUENCE [LARGE SCALE GENOMIC DNA]</scope>
</reference>
<sequence length="312" mass="36397">MTSVCSNWFVFGSIKKLFAIVSLRAHVRLLSSSSSDSNQKPLSQNQLFNKIIADEYDGFMQFQNTLKIRQRFKRDPTTWPSDEQPFGLTHANFIGKTLHEIELRPERAFANYVPMRPFALRHLGRMLRARLFYRTFSKYDILDQRAIIQGARKAFEVISQSIYKNELQGLIDRNICNAKKIRRFEEVMHEMSDRQKRLLDLSQNDIISIAPGVLGPFQNIRQVLLENVVHLTYSILCCAFYRKEILFDAVDKLPILEPAQLKEDTFLPIPSNYGYAAPRLVFAYMDFSHVLDMNNRKVDPIVNLFDFQFLVM</sequence>
<accession>A0A0M3JTH8</accession>
<dbReference type="Proteomes" id="UP000267096">
    <property type="component" value="Unassembled WGS sequence"/>
</dbReference>
<dbReference type="WBParaSite" id="ASIM_0001133601-mRNA-1">
    <property type="protein sequence ID" value="ASIM_0001133601-mRNA-1"/>
    <property type="gene ID" value="ASIM_0001133601"/>
</dbReference>
<reference evidence="3" key="1">
    <citation type="submission" date="2017-02" db="UniProtKB">
        <authorList>
            <consortium name="WormBaseParasite"/>
        </authorList>
    </citation>
    <scope>IDENTIFICATION</scope>
</reference>
<name>A0A0M3JTH8_ANISI</name>
<dbReference type="OrthoDB" id="5774191at2759"/>
<gene>
    <name evidence="1" type="ORF">ASIM_LOCUS10894</name>
</gene>